<proteinExistence type="predicted"/>
<gene>
    <name evidence="1" type="ORF">SARC_12998</name>
</gene>
<sequence length="269" mass="30953">MAKWKVDLNDQQRMKYIELYQLVPDLPAPESGRKLMIVKNKTTRVLKRAAIVDDLHKTSKRNSSLKMNNCNHLSPARRSGIGRYVKNNCAPPCRGKKLSVNLMRHVAKMTGVQLSNYLNETLKKYSDTVLVPVPVIFNGCAVNRKALRSLVCPDDSTEPPEHWHYLSNGCLTSKGDRKRDPRLLPFTYPEDIRLKCTKDILKWLQDERYCGLISTIPEPQQAEYIHIDDDDDDDSNAAEINDFNSMMGRLRNTEVMYDDETAFSTRYRS</sequence>
<reference evidence="1 2" key="1">
    <citation type="submission" date="2011-02" db="EMBL/GenBank/DDBJ databases">
        <title>The Genome Sequence of Sphaeroforma arctica JP610.</title>
        <authorList>
            <consortium name="The Broad Institute Genome Sequencing Platform"/>
            <person name="Russ C."/>
            <person name="Cuomo C."/>
            <person name="Young S.K."/>
            <person name="Zeng Q."/>
            <person name="Gargeya S."/>
            <person name="Alvarado L."/>
            <person name="Berlin A."/>
            <person name="Chapman S.B."/>
            <person name="Chen Z."/>
            <person name="Freedman E."/>
            <person name="Gellesch M."/>
            <person name="Goldberg J."/>
            <person name="Griggs A."/>
            <person name="Gujja S."/>
            <person name="Heilman E."/>
            <person name="Heiman D."/>
            <person name="Howarth C."/>
            <person name="Mehta T."/>
            <person name="Neiman D."/>
            <person name="Pearson M."/>
            <person name="Roberts A."/>
            <person name="Saif S."/>
            <person name="Shea T."/>
            <person name="Shenoy N."/>
            <person name="Sisk P."/>
            <person name="Stolte C."/>
            <person name="Sykes S."/>
            <person name="White J."/>
            <person name="Yandava C."/>
            <person name="Burger G."/>
            <person name="Gray M.W."/>
            <person name="Holland P.W.H."/>
            <person name="King N."/>
            <person name="Lang F.B.F."/>
            <person name="Roger A.J."/>
            <person name="Ruiz-Trillo I."/>
            <person name="Haas B."/>
            <person name="Nusbaum C."/>
            <person name="Birren B."/>
        </authorList>
    </citation>
    <scope>NUCLEOTIDE SEQUENCE [LARGE SCALE GENOMIC DNA]</scope>
    <source>
        <strain evidence="1 2">JP610</strain>
    </source>
</reference>
<dbReference type="Proteomes" id="UP000054560">
    <property type="component" value="Unassembled WGS sequence"/>
</dbReference>
<dbReference type="AlphaFoldDB" id="A0A0L0FD92"/>
<dbReference type="RefSeq" id="XP_014148358.1">
    <property type="nucleotide sequence ID" value="XM_014292883.1"/>
</dbReference>
<keyword evidence="2" id="KW-1185">Reference proteome</keyword>
<evidence type="ECO:0000313" key="2">
    <source>
        <dbReference type="Proteomes" id="UP000054560"/>
    </source>
</evidence>
<dbReference type="GeneID" id="25913502"/>
<evidence type="ECO:0000313" key="1">
    <source>
        <dbReference type="EMBL" id="KNC74456.1"/>
    </source>
</evidence>
<name>A0A0L0FD92_9EUKA</name>
<dbReference type="EMBL" id="KQ244390">
    <property type="protein sequence ID" value="KNC74456.1"/>
    <property type="molecule type" value="Genomic_DNA"/>
</dbReference>
<organism evidence="1 2">
    <name type="scientific">Sphaeroforma arctica JP610</name>
    <dbReference type="NCBI Taxonomy" id="667725"/>
    <lineage>
        <taxon>Eukaryota</taxon>
        <taxon>Ichthyosporea</taxon>
        <taxon>Ichthyophonida</taxon>
        <taxon>Sphaeroforma</taxon>
    </lineage>
</organism>
<accession>A0A0L0FD92</accession>
<protein>
    <submittedName>
        <fullName evidence="1">Uncharacterized protein</fullName>
    </submittedName>
</protein>